<keyword evidence="3" id="KW-1185">Reference proteome</keyword>
<proteinExistence type="predicted"/>
<dbReference type="AlphaFoldDB" id="A0A0S2KE35"/>
<organism evidence="2 3">
    <name type="scientific">Pseudohongiella spirulinae</name>
    <dbReference type="NCBI Taxonomy" id="1249552"/>
    <lineage>
        <taxon>Bacteria</taxon>
        <taxon>Pseudomonadati</taxon>
        <taxon>Pseudomonadota</taxon>
        <taxon>Gammaproteobacteria</taxon>
        <taxon>Pseudomonadales</taxon>
        <taxon>Pseudohongiellaceae</taxon>
        <taxon>Pseudohongiella</taxon>
    </lineage>
</organism>
<protein>
    <submittedName>
        <fullName evidence="2">Uncharacterized protein</fullName>
    </submittedName>
</protein>
<accession>A0A0S2KE35</accession>
<dbReference type="RefSeq" id="WP_058022055.1">
    <property type="nucleotide sequence ID" value="NZ_CP013189.1"/>
</dbReference>
<dbReference type="STRING" id="1249552.PS2015_1937"/>
<dbReference type="EMBL" id="CP013189">
    <property type="protein sequence ID" value="ALO46582.1"/>
    <property type="molecule type" value="Genomic_DNA"/>
</dbReference>
<sequence>MDAIKVIQIINLALDLAADAHISIKKLQALREAAQAEGRQITADELRSLASDAQDAIDRI</sequence>
<dbReference type="Proteomes" id="UP000065641">
    <property type="component" value="Chromosome"/>
</dbReference>
<reference evidence="2 3" key="1">
    <citation type="submission" date="2015-11" db="EMBL/GenBank/DDBJ databases">
        <authorList>
            <person name="Zhang Y."/>
            <person name="Guo Z."/>
        </authorList>
    </citation>
    <scope>NUCLEOTIDE SEQUENCE [LARGE SCALE GENOMIC DNA]</scope>
    <source>
        <strain evidence="2 3">KCTC 32221</strain>
    </source>
</reference>
<evidence type="ECO:0000313" key="2">
    <source>
        <dbReference type="EMBL" id="ALO46582.1"/>
    </source>
</evidence>
<dbReference type="KEGG" id="pspi:PS2015_1937"/>
<feature type="coiled-coil region" evidence="1">
    <location>
        <begin position="17"/>
        <end position="44"/>
    </location>
</feature>
<keyword evidence="1" id="KW-0175">Coiled coil</keyword>
<evidence type="ECO:0000256" key="1">
    <source>
        <dbReference type="SAM" id="Coils"/>
    </source>
</evidence>
<gene>
    <name evidence="2" type="ORF">PS2015_1937</name>
</gene>
<evidence type="ECO:0000313" key="3">
    <source>
        <dbReference type="Proteomes" id="UP000065641"/>
    </source>
</evidence>
<name>A0A0S2KE35_9GAMM</name>